<dbReference type="Gene3D" id="3.40.50.720">
    <property type="entry name" value="NAD(P)-binding Rossmann-like Domain"/>
    <property type="match status" value="2"/>
</dbReference>
<evidence type="ECO:0000313" key="7">
    <source>
        <dbReference type="EMBL" id="KIH86503.1"/>
    </source>
</evidence>
<dbReference type="PANTHER" id="PTHR10996">
    <property type="entry name" value="2-HYDROXYACID DEHYDROGENASE-RELATED"/>
    <property type="match status" value="1"/>
</dbReference>
<dbReference type="GO" id="GO:0051287">
    <property type="term" value="F:NAD binding"/>
    <property type="evidence" value="ECO:0007669"/>
    <property type="project" value="InterPro"/>
</dbReference>
<evidence type="ECO:0000259" key="6">
    <source>
        <dbReference type="Pfam" id="PF02826"/>
    </source>
</evidence>
<evidence type="ECO:0000313" key="8">
    <source>
        <dbReference type="Proteomes" id="UP000031575"/>
    </source>
</evidence>
<dbReference type="InterPro" id="IPR006140">
    <property type="entry name" value="D-isomer_DH_NAD-bd"/>
</dbReference>
<dbReference type="InterPro" id="IPR029753">
    <property type="entry name" value="D-isomer_DH_CS"/>
</dbReference>
<dbReference type="PROSITE" id="PS00671">
    <property type="entry name" value="D_2_HYDROXYACID_DH_3"/>
    <property type="match status" value="1"/>
</dbReference>
<dbReference type="HOGENOM" id="CLU_019796_1_2_1"/>
<dbReference type="InterPro" id="IPR006139">
    <property type="entry name" value="D-isomer_2_OHA_DH_cat_dom"/>
</dbReference>
<dbReference type="PROSITE" id="PS00065">
    <property type="entry name" value="D_2_HYDROXYACID_DH_1"/>
    <property type="match status" value="1"/>
</dbReference>
<organism evidence="7 8">
    <name type="scientific">Sporothrix brasiliensis 5110</name>
    <dbReference type="NCBI Taxonomy" id="1398154"/>
    <lineage>
        <taxon>Eukaryota</taxon>
        <taxon>Fungi</taxon>
        <taxon>Dikarya</taxon>
        <taxon>Ascomycota</taxon>
        <taxon>Pezizomycotina</taxon>
        <taxon>Sordariomycetes</taxon>
        <taxon>Sordariomycetidae</taxon>
        <taxon>Ophiostomatales</taxon>
        <taxon>Ophiostomataceae</taxon>
        <taxon>Sporothrix</taxon>
    </lineage>
</organism>
<dbReference type="PANTHER" id="PTHR10996:SF257">
    <property type="entry name" value="GLYOXYLATE REDUCTASE 1"/>
    <property type="match status" value="1"/>
</dbReference>
<accession>A0A0C2F671</accession>
<dbReference type="GeneID" id="63681724"/>
<dbReference type="GO" id="GO:0030267">
    <property type="term" value="F:glyoxylate reductase (NADPH) activity"/>
    <property type="evidence" value="ECO:0007669"/>
    <property type="project" value="TreeGrafter"/>
</dbReference>
<dbReference type="GO" id="GO:0016618">
    <property type="term" value="F:hydroxypyruvate reductase [NAD(P)H] activity"/>
    <property type="evidence" value="ECO:0007669"/>
    <property type="project" value="TreeGrafter"/>
</dbReference>
<protein>
    <submittedName>
        <fullName evidence="7">D-3-phosphoglycerate dehydrogenase</fullName>
    </submittedName>
</protein>
<dbReference type="Pfam" id="PF00389">
    <property type="entry name" value="2-Hacid_dh"/>
    <property type="match status" value="1"/>
</dbReference>
<dbReference type="GO" id="GO:0005829">
    <property type="term" value="C:cytosol"/>
    <property type="evidence" value="ECO:0007669"/>
    <property type="project" value="TreeGrafter"/>
</dbReference>
<dbReference type="InterPro" id="IPR050223">
    <property type="entry name" value="D-isomer_2-hydroxyacid_DH"/>
</dbReference>
<feature type="domain" description="D-isomer specific 2-hydroxyacid dehydrogenase catalytic" evidence="5">
    <location>
        <begin position="71"/>
        <end position="339"/>
    </location>
</feature>
<dbReference type="SUPFAM" id="SSF52283">
    <property type="entry name" value="Formate/glycerate dehydrogenase catalytic domain-like"/>
    <property type="match status" value="1"/>
</dbReference>
<reference evidence="7 8" key="1">
    <citation type="journal article" date="2014" name="BMC Genomics">
        <title>Comparative genomics of the major fungal agents of human and animal Sporotrichosis: Sporothrix schenckii and Sporothrix brasiliensis.</title>
        <authorList>
            <person name="Teixeira M.M."/>
            <person name="de Almeida L.G."/>
            <person name="Kubitschek-Barreira P."/>
            <person name="Alves F.L."/>
            <person name="Kioshima E.S."/>
            <person name="Abadio A.K."/>
            <person name="Fernandes L."/>
            <person name="Derengowski L.S."/>
            <person name="Ferreira K.S."/>
            <person name="Souza R.C."/>
            <person name="Ruiz J.C."/>
            <person name="de Andrade N.C."/>
            <person name="Paes H.C."/>
            <person name="Nicola A.M."/>
            <person name="Albuquerque P."/>
            <person name="Gerber A.L."/>
            <person name="Martins V.P."/>
            <person name="Peconick L.D."/>
            <person name="Neto A.V."/>
            <person name="Chaucanez C.B."/>
            <person name="Silva P.A."/>
            <person name="Cunha O.L."/>
            <person name="de Oliveira F.F."/>
            <person name="dos Santos T.C."/>
            <person name="Barros A.L."/>
            <person name="Soares M.A."/>
            <person name="de Oliveira L.M."/>
            <person name="Marini M.M."/>
            <person name="Villalobos-Duno H."/>
            <person name="Cunha M.M."/>
            <person name="de Hoog S."/>
            <person name="da Silveira J.F."/>
            <person name="Henrissat B."/>
            <person name="Nino-Vega G.A."/>
            <person name="Cisalpino P.S."/>
            <person name="Mora-Montes H.M."/>
            <person name="Almeida S.R."/>
            <person name="Stajich J.E."/>
            <person name="Lopes-Bezerra L.M."/>
            <person name="Vasconcelos A.T."/>
            <person name="Felipe M.S."/>
        </authorList>
    </citation>
    <scope>NUCLEOTIDE SEQUENCE [LARGE SCALE GENOMIC DNA]</scope>
    <source>
        <strain evidence="7 8">5110</strain>
    </source>
</reference>
<dbReference type="InterPro" id="IPR029752">
    <property type="entry name" value="D-isomer_DH_CS1"/>
</dbReference>
<dbReference type="RefSeq" id="XP_040614513.1">
    <property type="nucleotide sequence ID" value="XM_040766803.1"/>
</dbReference>
<dbReference type="AlphaFoldDB" id="A0A0C2F671"/>
<dbReference type="Proteomes" id="UP000031575">
    <property type="component" value="Unassembled WGS sequence"/>
</dbReference>
<dbReference type="SUPFAM" id="SSF51735">
    <property type="entry name" value="NAD(P)-binding Rossmann-fold domains"/>
    <property type="match status" value="1"/>
</dbReference>
<comment type="caution">
    <text evidence="7">The sequence shown here is derived from an EMBL/GenBank/DDBJ whole genome shotgun (WGS) entry which is preliminary data.</text>
</comment>
<evidence type="ECO:0000256" key="3">
    <source>
        <dbReference type="ARBA" id="ARBA00023027"/>
    </source>
</evidence>
<name>A0A0C2F671_9PEZI</name>
<comment type="similarity">
    <text evidence="1 4">Belongs to the D-isomer specific 2-hydroxyacid dehydrogenase family.</text>
</comment>
<proteinExistence type="inferred from homology"/>
<keyword evidence="2 4" id="KW-0560">Oxidoreductase</keyword>
<dbReference type="PROSITE" id="PS00670">
    <property type="entry name" value="D_2_HYDROXYACID_DH_2"/>
    <property type="match status" value="1"/>
</dbReference>
<evidence type="ECO:0000256" key="4">
    <source>
        <dbReference type="RuleBase" id="RU003719"/>
    </source>
</evidence>
<keyword evidence="3" id="KW-0520">NAD</keyword>
<sequence length="348" mass="37005">MGSIDHTGLPEALILGAVHHATDVLDRLQRAYTVHVLASGVTRASFFADCAAGRYDNVVAIGRSVDSVTLTGRFDPELVHRLPPSVRFVCHNGAGYDQVDVAACRARGIAVSNTPDVVNAATADTTLLLILAALRRARIPQAAILEGQWAQPGVRLPLGRDPVGLTLGIVGLGGIGVAVAHRAAAFGMQVQYHNRRRAADAFLSNKGVRVTYVPTLAQLLRTSDVVSVHVPLSDATHHLIGAAEFAQMKAGVVFVNTARGPVVDEAALVDALESGHVWSAGLDVFENEPHVHPGLLRNENTVLLPHIGTATKETRQAMEALMLENVESGLARGQLKTPVPECREMESN</sequence>
<dbReference type="FunFam" id="3.40.50.720:FF:000203">
    <property type="entry name" value="D-3-phosphoglycerate dehydrogenase (SerA)"/>
    <property type="match status" value="1"/>
</dbReference>
<feature type="domain" description="D-isomer specific 2-hydroxyacid dehydrogenase NAD-binding" evidence="6">
    <location>
        <begin position="128"/>
        <end position="308"/>
    </location>
</feature>
<keyword evidence="8" id="KW-1185">Reference proteome</keyword>
<dbReference type="EMBL" id="AWTV01000011">
    <property type="protein sequence ID" value="KIH86503.1"/>
    <property type="molecule type" value="Genomic_DNA"/>
</dbReference>
<dbReference type="CDD" id="cd12168">
    <property type="entry name" value="Mand_dh_like"/>
    <property type="match status" value="1"/>
</dbReference>
<gene>
    <name evidence="7" type="ORF">SPBR_08565</name>
</gene>
<evidence type="ECO:0000256" key="2">
    <source>
        <dbReference type="ARBA" id="ARBA00023002"/>
    </source>
</evidence>
<dbReference type="OrthoDB" id="9991913at2759"/>
<dbReference type="Pfam" id="PF02826">
    <property type="entry name" value="2-Hacid_dh_C"/>
    <property type="match status" value="1"/>
</dbReference>
<evidence type="ECO:0000259" key="5">
    <source>
        <dbReference type="Pfam" id="PF00389"/>
    </source>
</evidence>
<dbReference type="InterPro" id="IPR036291">
    <property type="entry name" value="NAD(P)-bd_dom_sf"/>
</dbReference>
<dbReference type="VEuPathDB" id="FungiDB:SPBR_08565"/>
<evidence type="ECO:0000256" key="1">
    <source>
        <dbReference type="ARBA" id="ARBA00005854"/>
    </source>
</evidence>